<keyword evidence="2" id="KW-1185">Reference proteome</keyword>
<reference evidence="1" key="1">
    <citation type="submission" date="2017-10" db="EMBL/GenBank/DDBJ databases">
        <title>Massilia psychrophilum sp. nov., a novel purple-pigmented bacterium isolated from Tianshan glacier, Xinjiang Municipality, China.</title>
        <authorList>
            <person name="Wang H."/>
        </authorList>
    </citation>
    <scope>NUCLEOTIDE SEQUENCE [LARGE SCALE GENOMIC DNA]</scope>
    <source>
        <strain evidence="1">B2</strain>
    </source>
</reference>
<evidence type="ECO:0000313" key="2">
    <source>
        <dbReference type="Proteomes" id="UP000229897"/>
    </source>
</evidence>
<dbReference type="EMBL" id="CP024608">
    <property type="protein sequence ID" value="ATQ73206.1"/>
    <property type="molecule type" value="Genomic_DNA"/>
</dbReference>
<organism evidence="1 2">
    <name type="scientific">Massilia violaceinigra</name>
    <dbReference type="NCBI Taxonomy" id="2045208"/>
    <lineage>
        <taxon>Bacteria</taxon>
        <taxon>Pseudomonadati</taxon>
        <taxon>Pseudomonadota</taxon>
        <taxon>Betaproteobacteria</taxon>
        <taxon>Burkholderiales</taxon>
        <taxon>Oxalobacteraceae</taxon>
        <taxon>Telluria group</taxon>
        <taxon>Massilia</taxon>
    </lineage>
</organism>
<gene>
    <name evidence="1" type="ORF">CR152_00795</name>
</gene>
<accession>A0A2D2DE00</accession>
<protein>
    <recommendedName>
        <fullName evidence="3">DUF1857 domain-containing protein</fullName>
    </recommendedName>
</protein>
<evidence type="ECO:0008006" key="3">
    <source>
        <dbReference type="Google" id="ProtNLM"/>
    </source>
</evidence>
<dbReference type="InterPro" id="IPR023393">
    <property type="entry name" value="START-like_dom_sf"/>
</dbReference>
<dbReference type="InterPro" id="IPR015075">
    <property type="entry name" value="AtaL"/>
</dbReference>
<dbReference type="Pfam" id="PF08982">
    <property type="entry name" value="AtaL"/>
    <property type="match status" value="1"/>
</dbReference>
<dbReference type="OrthoDB" id="6367327at2"/>
<dbReference type="Gene3D" id="3.30.530.20">
    <property type="match status" value="1"/>
</dbReference>
<dbReference type="CDD" id="cd08863">
    <property type="entry name" value="SRPBCC_DUF1857"/>
    <property type="match status" value="1"/>
</dbReference>
<name>A0A2D2DE00_9BURK</name>
<dbReference type="Proteomes" id="UP000229897">
    <property type="component" value="Chromosome"/>
</dbReference>
<dbReference type="SUPFAM" id="SSF55961">
    <property type="entry name" value="Bet v1-like"/>
    <property type="match status" value="1"/>
</dbReference>
<dbReference type="AlphaFoldDB" id="A0A2D2DE00"/>
<dbReference type="RefSeq" id="WP_099872924.1">
    <property type="nucleotide sequence ID" value="NZ_CP024608.1"/>
</dbReference>
<dbReference type="KEGG" id="mass:CR152_00795"/>
<proteinExistence type="predicted"/>
<evidence type="ECO:0000313" key="1">
    <source>
        <dbReference type="EMBL" id="ATQ73206.1"/>
    </source>
</evidence>
<sequence length="174" mass="19987">MKFEHLIEINDPLNPLIDTLTREQVWRGLVLCAESPKLFVPHLDECTIDERESGSFRRSRRFGELVVIDRVLLTPLQEVRYEVPEQGEIAASSLTVTIETPAEHTMFVRFKYDDGHDAETDKANAMYDEYKKSAYQEADIDTIRIVREMAQAGRLDARAPRITRDFAVACERGV</sequence>